<accession>A0A845GD06</accession>
<dbReference type="InterPro" id="IPR013321">
    <property type="entry name" value="Arc_rbn_hlx_hlx"/>
</dbReference>
<dbReference type="InterPro" id="IPR052991">
    <property type="entry name" value="Non-func_TypeII_TA_Antitoxin"/>
</dbReference>
<evidence type="ECO:0000259" key="1">
    <source>
        <dbReference type="Pfam" id="PF01402"/>
    </source>
</evidence>
<gene>
    <name evidence="2" type="ORF">GTP91_29615</name>
</gene>
<evidence type="ECO:0000313" key="2">
    <source>
        <dbReference type="EMBL" id="MYM91322.1"/>
    </source>
</evidence>
<dbReference type="Gene3D" id="1.10.1220.10">
    <property type="entry name" value="Met repressor-like"/>
    <property type="match status" value="1"/>
</dbReference>
<comment type="caution">
    <text evidence="2">The sequence shown here is derived from an EMBL/GenBank/DDBJ whole genome shotgun (WGS) entry which is preliminary data.</text>
</comment>
<feature type="domain" description="Ribbon-helix-helix protein CopG" evidence="1">
    <location>
        <begin position="13"/>
        <end position="50"/>
    </location>
</feature>
<dbReference type="SUPFAM" id="SSF47598">
    <property type="entry name" value="Ribbon-helix-helix"/>
    <property type="match status" value="1"/>
</dbReference>
<dbReference type="GO" id="GO:0006355">
    <property type="term" value="P:regulation of DNA-templated transcription"/>
    <property type="evidence" value="ECO:0007669"/>
    <property type="project" value="InterPro"/>
</dbReference>
<sequence length="99" mass="10660">MKIKKPSTDKAMTVRLPADLAGQLDKLIQTTGRNKSAITVAALRHYLETESWQILDIEEGIAEADRGEFASASEVKSFFEKYGGLVDQKCAGSALASAA</sequence>
<dbReference type="PANTHER" id="PTHR40688:SF2">
    <property type="entry name" value="RIBBON-HELIX-HELIX PROTEIN COPG DOMAIN-CONTAINING PROTEIN"/>
    <property type="match status" value="1"/>
</dbReference>
<dbReference type="Proteomes" id="UP000470302">
    <property type="component" value="Unassembled WGS sequence"/>
</dbReference>
<evidence type="ECO:0000313" key="3">
    <source>
        <dbReference type="Proteomes" id="UP000470302"/>
    </source>
</evidence>
<dbReference type="AlphaFoldDB" id="A0A845GD06"/>
<reference evidence="2 3" key="1">
    <citation type="submission" date="2020-01" db="EMBL/GenBank/DDBJ databases">
        <title>Novel species isolated from a subtropical stream in China.</title>
        <authorList>
            <person name="Lu H."/>
        </authorList>
    </citation>
    <scope>NUCLEOTIDE SEQUENCE [LARGE SCALE GENOMIC DNA]</scope>
    <source>
        <strain evidence="2 3">FT82W</strain>
    </source>
</reference>
<dbReference type="InterPro" id="IPR002145">
    <property type="entry name" value="CopG"/>
</dbReference>
<protein>
    <submittedName>
        <fullName evidence="2">Ribbon-helix-helix protein, CopG family</fullName>
    </submittedName>
</protein>
<dbReference type="PANTHER" id="PTHR40688">
    <property type="match status" value="1"/>
</dbReference>
<organism evidence="2 3">
    <name type="scientific">Duganella vulcania</name>
    <dbReference type="NCBI Taxonomy" id="2692166"/>
    <lineage>
        <taxon>Bacteria</taxon>
        <taxon>Pseudomonadati</taxon>
        <taxon>Pseudomonadota</taxon>
        <taxon>Betaproteobacteria</taxon>
        <taxon>Burkholderiales</taxon>
        <taxon>Oxalobacteraceae</taxon>
        <taxon>Telluria group</taxon>
        <taxon>Duganella</taxon>
    </lineage>
</organism>
<proteinExistence type="predicted"/>
<dbReference type="Pfam" id="PF01402">
    <property type="entry name" value="RHH_1"/>
    <property type="match status" value="1"/>
</dbReference>
<dbReference type="CDD" id="cd22233">
    <property type="entry name" value="RHH_CopAso-like"/>
    <property type="match status" value="1"/>
</dbReference>
<dbReference type="InterPro" id="IPR010985">
    <property type="entry name" value="Ribbon_hlx_hlx"/>
</dbReference>
<name>A0A845GD06_9BURK</name>
<dbReference type="RefSeq" id="WP_161099980.1">
    <property type="nucleotide sequence ID" value="NZ_WWCW01000190.1"/>
</dbReference>
<dbReference type="EMBL" id="WWCW01000190">
    <property type="protein sequence ID" value="MYM91322.1"/>
    <property type="molecule type" value="Genomic_DNA"/>
</dbReference>